<evidence type="ECO:0000313" key="6">
    <source>
        <dbReference type="Proteomes" id="UP001060919"/>
    </source>
</evidence>
<dbReference type="RefSeq" id="WP_264788064.1">
    <property type="nucleotide sequence ID" value="NZ_AP026867.1"/>
</dbReference>
<dbReference type="Gene3D" id="1.10.287.1120">
    <property type="entry name" value="Bipartite methylase S protein"/>
    <property type="match status" value="1"/>
</dbReference>
<dbReference type="Gene3D" id="3.90.220.20">
    <property type="entry name" value="DNA methylase specificity domains"/>
    <property type="match status" value="2"/>
</dbReference>
<keyword evidence="5" id="KW-0255">Endonuclease</keyword>
<keyword evidence="5" id="KW-0378">Hydrolase</keyword>
<dbReference type="EMBL" id="AP026867">
    <property type="protein sequence ID" value="BDS12705.1"/>
    <property type="molecule type" value="Genomic_DNA"/>
</dbReference>
<dbReference type="SUPFAM" id="SSF116734">
    <property type="entry name" value="DNA methylase specificity domain"/>
    <property type="match status" value="2"/>
</dbReference>
<dbReference type="Pfam" id="PF01420">
    <property type="entry name" value="Methylase_S"/>
    <property type="match status" value="2"/>
</dbReference>
<evidence type="ECO:0000256" key="2">
    <source>
        <dbReference type="ARBA" id="ARBA00022747"/>
    </source>
</evidence>
<dbReference type="AlphaFoldDB" id="A0A915YGP1"/>
<dbReference type="REBASE" id="664945">
    <property type="entry name" value="S.Asp426ORF34310P"/>
</dbReference>
<dbReference type="PANTHER" id="PTHR30408">
    <property type="entry name" value="TYPE-1 RESTRICTION ENZYME ECOKI SPECIFICITY PROTEIN"/>
    <property type="match status" value="1"/>
</dbReference>
<keyword evidence="6" id="KW-1185">Reference proteome</keyword>
<organism evidence="5 6">
    <name type="scientific">Aureispira anguillae</name>
    <dbReference type="NCBI Taxonomy" id="2864201"/>
    <lineage>
        <taxon>Bacteria</taxon>
        <taxon>Pseudomonadati</taxon>
        <taxon>Bacteroidota</taxon>
        <taxon>Saprospiria</taxon>
        <taxon>Saprospirales</taxon>
        <taxon>Saprospiraceae</taxon>
        <taxon>Aureispira</taxon>
    </lineage>
</organism>
<dbReference type="GO" id="GO:0009307">
    <property type="term" value="P:DNA restriction-modification system"/>
    <property type="evidence" value="ECO:0007669"/>
    <property type="project" value="UniProtKB-KW"/>
</dbReference>
<evidence type="ECO:0000259" key="4">
    <source>
        <dbReference type="Pfam" id="PF01420"/>
    </source>
</evidence>
<dbReference type="InterPro" id="IPR044946">
    <property type="entry name" value="Restrct_endonuc_typeI_TRD_sf"/>
</dbReference>
<dbReference type="GO" id="GO:0004519">
    <property type="term" value="F:endonuclease activity"/>
    <property type="evidence" value="ECO:0007669"/>
    <property type="project" value="UniProtKB-KW"/>
</dbReference>
<comment type="similarity">
    <text evidence="1">Belongs to the type-I restriction system S methylase family.</text>
</comment>
<dbReference type="InterPro" id="IPR052021">
    <property type="entry name" value="Type-I_RS_S_subunit"/>
</dbReference>
<protein>
    <submittedName>
        <fullName evidence="5">Restriction endonuclease subunit S</fullName>
    </submittedName>
</protein>
<dbReference type="CDD" id="cd17244">
    <property type="entry name" value="RMtype1_S_Apa101655I-TRD2-CR2_like"/>
    <property type="match status" value="1"/>
</dbReference>
<feature type="domain" description="Type I restriction modification DNA specificity" evidence="4">
    <location>
        <begin position="107"/>
        <end position="192"/>
    </location>
</feature>
<accession>A0A915YGP1</accession>
<dbReference type="PANTHER" id="PTHR30408:SF12">
    <property type="entry name" value="TYPE I RESTRICTION ENZYME MJAVIII SPECIFICITY SUBUNIT"/>
    <property type="match status" value="1"/>
</dbReference>
<dbReference type="InterPro" id="IPR000055">
    <property type="entry name" value="Restrct_endonuc_typeI_TRD"/>
</dbReference>
<reference evidence="5" key="1">
    <citation type="submission" date="2022-09" db="EMBL/GenBank/DDBJ databases">
        <title>Aureispira anguillicida sp. nov., isolated from Leptocephalus of Japanese eel Anguilla japonica.</title>
        <authorList>
            <person name="Yuasa K."/>
            <person name="Mekata T."/>
            <person name="Ikunari K."/>
        </authorList>
    </citation>
    <scope>NUCLEOTIDE SEQUENCE</scope>
    <source>
        <strain evidence="5">EL160426</strain>
    </source>
</reference>
<name>A0A915YGP1_9BACT</name>
<dbReference type="Proteomes" id="UP001060919">
    <property type="component" value="Chromosome"/>
</dbReference>
<keyword evidence="5" id="KW-0540">Nuclease</keyword>
<feature type="domain" description="Type I restriction modification DNA specificity" evidence="4">
    <location>
        <begin position="224"/>
        <end position="393"/>
    </location>
</feature>
<keyword evidence="3" id="KW-0238">DNA-binding</keyword>
<keyword evidence="2" id="KW-0680">Restriction system</keyword>
<proteinExistence type="inferred from homology"/>
<dbReference type="GO" id="GO:0003677">
    <property type="term" value="F:DNA binding"/>
    <property type="evidence" value="ECO:0007669"/>
    <property type="project" value="UniProtKB-KW"/>
</dbReference>
<sequence>MNTVKQKIKKTKFPLLRFLEFTDSWTSILIEEIINRVSKPVDVEATTLYQQIGIRSHGKGIFYKEHVTGKSLGNKRVFWVQPNMFIVNIVFAWEHAVARTTEKELGMIASHRFPMYEPIKNKVDLDFLMYFFLRKRGKYLLGLASPGGAGRNKTLGQQTFAKLKVNIPTLPEQQKIANFLSSVDKKIEQLRQKVSLLEDYKKGVMQQIFSQQIRFKDDNGEAFVDWEVSSLGKKAIIGKGFTPSTKDSKYWKGTNKWLSIADMRQGKYIFDTKKKITDIAIKGKQVLKEGTLIMSFKLTLGRLGIIQSKMFTNEAICNFKWKDNSISTQYMYYYLSSINVKSFGSQAAKGITLNNASLDSITVKLPVYKEQQKIANFLSSIDDKIQQTQTQLAQTQQFKKGLLQQMFV</sequence>
<gene>
    <name evidence="5" type="ORF">AsAng_0034300</name>
</gene>
<dbReference type="KEGG" id="aup:AsAng_0034300"/>
<evidence type="ECO:0000256" key="1">
    <source>
        <dbReference type="ARBA" id="ARBA00010923"/>
    </source>
</evidence>
<evidence type="ECO:0000313" key="5">
    <source>
        <dbReference type="EMBL" id="BDS12705.1"/>
    </source>
</evidence>
<evidence type="ECO:0000256" key="3">
    <source>
        <dbReference type="ARBA" id="ARBA00023125"/>
    </source>
</evidence>